<dbReference type="Proteomes" id="UP001174748">
    <property type="component" value="Unassembled WGS sequence"/>
</dbReference>
<dbReference type="InterPro" id="IPR008962">
    <property type="entry name" value="PapD-like_sf"/>
</dbReference>
<dbReference type="Gene3D" id="2.60.40.10">
    <property type="entry name" value="Immunoglobulins"/>
    <property type="match status" value="2"/>
</dbReference>
<dbReference type="InterPro" id="IPR001829">
    <property type="entry name" value="Pili_assmbl_chaperone_bac"/>
</dbReference>
<dbReference type="FunFam" id="2.60.40.10:FF:000458">
    <property type="entry name" value="Molecular chaperone FimC"/>
    <property type="match status" value="1"/>
</dbReference>
<keyword evidence="5" id="KW-0574">Periplasm</keyword>
<proteinExistence type="inferred from homology"/>
<evidence type="ECO:0000259" key="8">
    <source>
        <dbReference type="Pfam" id="PF02753"/>
    </source>
</evidence>
<comment type="similarity">
    <text evidence="2">Belongs to the periplasmic pilus chaperone family.</text>
</comment>
<accession>A0AAW6X6Y3</accession>
<comment type="subcellular location">
    <subcellularLocation>
        <location evidence="1">Periplasm</location>
    </subcellularLocation>
</comment>
<dbReference type="InterPro" id="IPR050643">
    <property type="entry name" value="Periplasmic_pilus_chap"/>
</dbReference>
<dbReference type="PRINTS" id="PR00969">
    <property type="entry name" value="CHAPERONPILI"/>
</dbReference>
<dbReference type="PANTHER" id="PTHR30251:SF2">
    <property type="entry name" value="FIMBRIAL CHAPERONE YADV-RELATED"/>
    <property type="match status" value="1"/>
</dbReference>
<evidence type="ECO:0000259" key="7">
    <source>
        <dbReference type="Pfam" id="PF00345"/>
    </source>
</evidence>
<dbReference type="SUPFAM" id="SSF49584">
    <property type="entry name" value="Periplasmic chaperone C-domain"/>
    <property type="match status" value="1"/>
</dbReference>
<comment type="caution">
    <text evidence="9">The sequence shown here is derived from an EMBL/GenBank/DDBJ whole genome shotgun (WGS) entry which is preliminary data.</text>
</comment>
<dbReference type="EMBL" id="JARTOI010000028">
    <property type="protein sequence ID" value="MDK5171930.1"/>
    <property type="molecule type" value="Genomic_DNA"/>
</dbReference>
<dbReference type="Pfam" id="PF02753">
    <property type="entry name" value="PapD_C"/>
    <property type="match status" value="1"/>
</dbReference>
<keyword evidence="4" id="KW-0732">Signal</keyword>
<name>A0AAW6X6Y3_9GAMM</name>
<dbReference type="Proteomes" id="UP001173597">
    <property type="component" value="Unassembled WGS sequence"/>
</dbReference>
<dbReference type="InterPro" id="IPR013783">
    <property type="entry name" value="Ig-like_fold"/>
</dbReference>
<keyword evidence="12" id="KW-1185">Reference proteome</keyword>
<dbReference type="EMBL" id="JARTLO010000033">
    <property type="protein sequence ID" value="MDK4768361.1"/>
    <property type="molecule type" value="Genomic_DNA"/>
</dbReference>
<dbReference type="Pfam" id="PF00345">
    <property type="entry name" value="PapD_N"/>
    <property type="match status" value="1"/>
</dbReference>
<evidence type="ECO:0000256" key="5">
    <source>
        <dbReference type="ARBA" id="ARBA00022764"/>
    </source>
</evidence>
<evidence type="ECO:0000256" key="4">
    <source>
        <dbReference type="ARBA" id="ARBA00022729"/>
    </source>
</evidence>
<dbReference type="GO" id="GO:0030288">
    <property type="term" value="C:outer membrane-bounded periplasmic space"/>
    <property type="evidence" value="ECO:0007669"/>
    <property type="project" value="InterPro"/>
</dbReference>
<reference evidence="9" key="1">
    <citation type="submission" date="2023-01" db="EMBL/GenBank/DDBJ databases">
        <title>Genomic dissection of endemic carbapenem resistance: metallo-beta-lactamase gene dissemination through clonal, plasmid and integron transfer pathways.</title>
        <authorList>
            <person name="Macesic N."/>
        </authorList>
    </citation>
    <scope>NUCLEOTIDE SEQUENCE</scope>
    <source>
        <strain evidence="10">CPO382</strain>
        <strain evidence="9">CPO573</strain>
    </source>
</reference>
<evidence type="ECO:0000313" key="10">
    <source>
        <dbReference type="EMBL" id="MDK5171930.1"/>
    </source>
</evidence>
<evidence type="ECO:0000313" key="9">
    <source>
        <dbReference type="EMBL" id="MDK4768361.1"/>
    </source>
</evidence>
<dbReference type="GO" id="GO:0071555">
    <property type="term" value="P:cell wall organization"/>
    <property type="evidence" value="ECO:0007669"/>
    <property type="project" value="InterPro"/>
</dbReference>
<evidence type="ECO:0000313" key="11">
    <source>
        <dbReference type="Proteomes" id="UP001173597"/>
    </source>
</evidence>
<keyword evidence="6" id="KW-0143">Chaperone</keyword>
<dbReference type="InterPro" id="IPR016148">
    <property type="entry name" value="Pili_assmbl_chaperone_C"/>
</dbReference>
<feature type="domain" description="Pili assembly chaperone C-terminal" evidence="8">
    <location>
        <begin position="177"/>
        <end position="233"/>
    </location>
</feature>
<feature type="domain" description="Pili assembly chaperone N-terminal" evidence="7">
    <location>
        <begin position="36"/>
        <end position="153"/>
    </location>
</feature>
<sequence>MAGLTAKNIKDAIIMKLSKYSLLAIVFFSCGASASVTLAGTRIVYEEDKKEANISVTNQDHNSPVLIQTWVESFSPEDKKEVPFVVTPPLFRLEPEQDNIIRVIYSGGNLPQHKESIYWLSVRSIPSTKKSKENKLLITVQNKIKLFYRPKTLSRDEAIDAYKKIHFSLKGKTLEAKNPSPFYVSFYSVSIDGKEVKEVDMIAPQSTKKWLLPQEAHGKEIKWQAINDYGGVTRAISAPL</sequence>
<dbReference type="AlphaFoldDB" id="A0AAW6X6Y3"/>
<dbReference type="InterPro" id="IPR036316">
    <property type="entry name" value="Pili_assmbl_chap_C_dom_sf"/>
</dbReference>
<gene>
    <name evidence="9" type="ORF">P9854_21530</name>
    <name evidence="10" type="ORF">P9921_15790</name>
</gene>
<dbReference type="PANTHER" id="PTHR30251">
    <property type="entry name" value="PILUS ASSEMBLY CHAPERONE"/>
    <property type="match status" value="1"/>
</dbReference>
<dbReference type="SUPFAM" id="SSF49354">
    <property type="entry name" value="PapD-like"/>
    <property type="match status" value="1"/>
</dbReference>
<evidence type="ECO:0000256" key="1">
    <source>
        <dbReference type="ARBA" id="ARBA00004418"/>
    </source>
</evidence>
<evidence type="ECO:0000313" key="12">
    <source>
        <dbReference type="Proteomes" id="UP001174748"/>
    </source>
</evidence>
<dbReference type="PROSITE" id="PS51257">
    <property type="entry name" value="PROKAR_LIPOPROTEIN"/>
    <property type="match status" value="1"/>
</dbReference>
<organism evidence="9 11">
    <name type="scientific">Serratia nevei</name>
    <dbReference type="NCBI Taxonomy" id="2703794"/>
    <lineage>
        <taxon>Bacteria</taxon>
        <taxon>Pseudomonadati</taxon>
        <taxon>Pseudomonadota</taxon>
        <taxon>Gammaproteobacteria</taxon>
        <taxon>Enterobacterales</taxon>
        <taxon>Yersiniaceae</taxon>
        <taxon>Serratia</taxon>
    </lineage>
</organism>
<dbReference type="InterPro" id="IPR016147">
    <property type="entry name" value="Pili_assmbl_chaperone_N"/>
</dbReference>
<evidence type="ECO:0000256" key="2">
    <source>
        <dbReference type="ARBA" id="ARBA00007399"/>
    </source>
</evidence>
<dbReference type="RefSeq" id="WP_053056854.1">
    <property type="nucleotide sequence ID" value="NZ_CP109739.1"/>
</dbReference>
<evidence type="ECO:0000256" key="6">
    <source>
        <dbReference type="ARBA" id="ARBA00023186"/>
    </source>
</evidence>
<keyword evidence="3" id="KW-1029">Fimbrium biogenesis</keyword>
<evidence type="ECO:0000256" key="3">
    <source>
        <dbReference type="ARBA" id="ARBA00022558"/>
    </source>
</evidence>
<protein>
    <submittedName>
        <fullName evidence="9">Molecular chaperone</fullName>
    </submittedName>
</protein>